<evidence type="ECO:0000313" key="1">
    <source>
        <dbReference type="EMBL" id="ANN66065.1"/>
    </source>
</evidence>
<evidence type="ECO:0000313" key="4">
    <source>
        <dbReference type="Proteomes" id="UP000092213"/>
    </source>
</evidence>
<dbReference type="AlphaFoldDB" id="A0A193FEN9"/>
<name>A0A193FEN9_9BORD</name>
<sequence>MLVIGPITRGEERVHRNNDVYKGYRLTAKVARDMPAPADGGTPVFRAVVCVAPASLQPADGDEYPIPRFMDGGFVYSPAEAVHAAVAHGREIVDALSGARLAVS</sequence>
<dbReference type="KEGG" id="bbro:BAU06_06960"/>
<protein>
    <submittedName>
        <fullName evidence="2">Uncharacterized protein</fullName>
    </submittedName>
</protein>
<evidence type="ECO:0000313" key="2">
    <source>
        <dbReference type="EMBL" id="ANN71151.1"/>
    </source>
</evidence>
<evidence type="ECO:0000313" key="3">
    <source>
        <dbReference type="Proteomes" id="UP000091897"/>
    </source>
</evidence>
<dbReference type="Proteomes" id="UP000091897">
    <property type="component" value="Chromosome"/>
</dbReference>
<dbReference type="STRING" id="463025.BAU08_07215"/>
<keyword evidence="3" id="KW-1185">Reference proteome</keyword>
<dbReference type="EMBL" id="CP016170">
    <property type="protein sequence ID" value="ANN66065.1"/>
    <property type="molecule type" value="Genomic_DNA"/>
</dbReference>
<accession>A0A193FEN9</accession>
<gene>
    <name evidence="1" type="ORF">BAU06_06960</name>
    <name evidence="2" type="ORF">BAU08_07215</name>
</gene>
<dbReference type="Proteomes" id="UP000092213">
    <property type="component" value="Chromosome"/>
</dbReference>
<organism evidence="2 4">
    <name type="scientific">Bordetella bronchialis</name>
    <dbReference type="NCBI Taxonomy" id="463025"/>
    <lineage>
        <taxon>Bacteria</taxon>
        <taxon>Pseudomonadati</taxon>
        <taxon>Pseudomonadota</taxon>
        <taxon>Betaproteobacteria</taxon>
        <taxon>Burkholderiales</taxon>
        <taxon>Alcaligenaceae</taxon>
        <taxon>Bordetella</taxon>
    </lineage>
</organism>
<dbReference type="EMBL" id="CP016171">
    <property type="protein sequence ID" value="ANN71151.1"/>
    <property type="molecule type" value="Genomic_DNA"/>
</dbReference>
<proteinExistence type="predicted"/>
<reference evidence="3 4" key="1">
    <citation type="submission" date="2016-06" db="EMBL/GenBank/DDBJ databases">
        <title>Complete genome sequences of Bordetella bronchialis and Bordetella flabilis.</title>
        <authorList>
            <person name="LiPuma J.J."/>
            <person name="Spilker T."/>
        </authorList>
    </citation>
    <scope>NUCLEOTIDE SEQUENCE [LARGE SCALE GENOMIC DNA]</scope>
    <source>
        <strain evidence="2 4">AU17976</strain>
        <strain evidence="1 3">AU3182</strain>
    </source>
</reference>